<reference evidence="1 2" key="1">
    <citation type="submission" date="2022-06" db="EMBL/GenBank/DDBJ databases">
        <title>Dynamics of rice microbiomes reveals core vertical transmitted seed endophytes.</title>
        <authorList>
            <person name="Liao K."/>
            <person name="Zhang X."/>
        </authorList>
    </citation>
    <scope>NUCLEOTIDE SEQUENCE [LARGE SCALE GENOMIC DNA]</scope>
    <source>
        <strain evidence="1 2">YT10-10-1</strain>
    </source>
</reference>
<keyword evidence="2" id="KW-1185">Reference proteome</keyword>
<evidence type="ECO:0000313" key="1">
    <source>
        <dbReference type="EMBL" id="MCW0401108.1"/>
    </source>
</evidence>
<comment type="caution">
    <text evidence="1">The sequence shown here is derived from an EMBL/GenBank/DDBJ whole genome shotgun (WGS) entry which is preliminary data.</text>
</comment>
<sequence>MNSLSAFCESLAVSSSTGSSSACASCGMRSGLRSSSCGLTQIDSTGVDTASGSPLRSVIMPREVAIGSSRR</sequence>
<gene>
    <name evidence="1" type="ORF">NB700_003664</name>
</gene>
<dbReference type="Proteomes" id="UP001320843">
    <property type="component" value="Unassembled WGS sequence"/>
</dbReference>
<organism evidence="1 2">
    <name type="scientific">Xanthomonas sacchari</name>
    <dbReference type="NCBI Taxonomy" id="56458"/>
    <lineage>
        <taxon>Bacteria</taxon>
        <taxon>Pseudomonadati</taxon>
        <taxon>Pseudomonadota</taxon>
        <taxon>Gammaproteobacteria</taxon>
        <taxon>Lysobacterales</taxon>
        <taxon>Lysobacteraceae</taxon>
        <taxon>Xanthomonas</taxon>
    </lineage>
</organism>
<name>A0ABT3E077_9XANT</name>
<accession>A0ABT3E077</accession>
<evidence type="ECO:0000313" key="2">
    <source>
        <dbReference type="Proteomes" id="UP001320843"/>
    </source>
</evidence>
<dbReference type="EMBL" id="JANFWR010000035">
    <property type="protein sequence ID" value="MCW0401108.1"/>
    <property type="molecule type" value="Genomic_DNA"/>
</dbReference>
<proteinExistence type="predicted"/>
<protein>
    <recommendedName>
        <fullName evidence="3">Secreted protein</fullName>
    </recommendedName>
</protein>
<evidence type="ECO:0008006" key="3">
    <source>
        <dbReference type="Google" id="ProtNLM"/>
    </source>
</evidence>